<dbReference type="WBParaSite" id="nRc.2.0.1.t21911-RA">
    <property type="protein sequence ID" value="nRc.2.0.1.t21911-RA"/>
    <property type="gene ID" value="nRc.2.0.1.g21911"/>
</dbReference>
<reference evidence="2" key="1">
    <citation type="submission" date="2022-11" db="UniProtKB">
        <authorList>
            <consortium name="WormBaseParasite"/>
        </authorList>
    </citation>
    <scope>IDENTIFICATION</scope>
</reference>
<protein>
    <submittedName>
        <fullName evidence="2">Uncharacterized protein</fullName>
    </submittedName>
</protein>
<organism evidence="1 2">
    <name type="scientific">Romanomermis culicivorax</name>
    <name type="common">Nematode worm</name>
    <dbReference type="NCBI Taxonomy" id="13658"/>
    <lineage>
        <taxon>Eukaryota</taxon>
        <taxon>Metazoa</taxon>
        <taxon>Ecdysozoa</taxon>
        <taxon>Nematoda</taxon>
        <taxon>Enoplea</taxon>
        <taxon>Dorylaimia</taxon>
        <taxon>Mermithida</taxon>
        <taxon>Mermithoidea</taxon>
        <taxon>Mermithidae</taxon>
        <taxon>Romanomermis</taxon>
    </lineage>
</organism>
<evidence type="ECO:0000313" key="2">
    <source>
        <dbReference type="WBParaSite" id="nRc.2.0.1.t21911-RA"/>
    </source>
</evidence>
<proteinExistence type="predicted"/>
<evidence type="ECO:0000313" key="1">
    <source>
        <dbReference type="Proteomes" id="UP000887565"/>
    </source>
</evidence>
<keyword evidence="1" id="KW-1185">Reference proteome</keyword>
<sequence>MCFKRSQLRKDAFPNLKMNKNRYIVKIFQTKLSHMVSCC</sequence>
<dbReference type="Proteomes" id="UP000887565">
    <property type="component" value="Unplaced"/>
</dbReference>
<accession>A0A915J637</accession>
<dbReference type="AlphaFoldDB" id="A0A915J637"/>
<name>A0A915J637_ROMCU</name>